<dbReference type="Gene3D" id="3.90.1750.20">
    <property type="entry name" value="Putative Large Serine Recombinase, Chain B, Domain 2"/>
    <property type="match status" value="1"/>
</dbReference>
<organism evidence="2">
    <name type="scientific">bioreactor metagenome</name>
    <dbReference type="NCBI Taxonomy" id="1076179"/>
    <lineage>
        <taxon>unclassified sequences</taxon>
        <taxon>metagenomes</taxon>
        <taxon>ecological metagenomes</taxon>
    </lineage>
</organism>
<dbReference type="EMBL" id="VSSQ01070737">
    <property type="protein sequence ID" value="MPN22498.1"/>
    <property type="molecule type" value="Genomic_DNA"/>
</dbReference>
<name>A0A645G6J7_9ZZZZ</name>
<proteinExistence type="predicted"/>
<feature type="domain" description="Recombinase" evidence="1">
    <location>
        <begin position="3"/>
        <end position="74"/>
    </location>
</feature>
<dbReference type="GO" id="GO:0000150">
    <property type="term" value="F:DNA strand exchange activity"/>
    <property type="evidence" value="ECO:0007669"/>
    <property type="project" value="InterPro"/>
</dbReference>
<protein>
    <recommendedName>
        <fullName evidence="1">Recombinase domain-containing protein</fullName>
    </recommendedName>
</protein>
<reference evidence="2" key="1">
    <citation type="submission" date="2019-08" db="EMBL/GenBank/DDBJ databases">
        <authorList>
            <person name="Kucharzyk K."/>
            <person name="Murdoch R.W."/>
            <person name="Higgins S."/>
            <person name="Loffler F."/>
        </authorList>
    </citation>
    <scope>NUCLEOTIDE SEQUENCE</scope>
</reference>
<accession>A0A645G6J7</accession>
<dbReference type="InterPro" id="IPR011109">
    <property type="entry name" value="DNA_bind_recombinase_dom"/>
</dbReference>
<comment type="caution">
    <text evidence="2">The sequence shown here is derived from an EMBL/GenBank/DDBJ whole genome shotgun (WGS) entry which is preliminary data.</text>
</comment>
<gene>
    <name evidence="2" type="ORF">SDC9_169881</name>
</gene>
<evidence type="ECO:0000313" key="2">
    <source>
        <dbReference type="EMBL" id="MPN22498.1"/>
    </source>
</evidence>
<dbReference type="InterPro" id="IPR038109">
    <property type="entry name" value="DNA_bind_recomb_sf"/>
</dbReference>
<dbReference type="Pfam" id="PF07508">
    <property type="entry name" value="Recombinase"/>
    <property type="match status" value="1"/>
</dbReference>
<dbReference type="AlphaFoldDB" id="A0A645G6J7"/>
<sequence length="97" mass="11413">MGKDKWSKRAIKTILTNEKYIGNVILGKTYTGVFPNNKQQSNNGAQEKYLLEDAHEPIVEREKFEQVQEEIKRRSNVEIVYGKIKRKKTHYSSKKRT</sequence>
<evidence type="ECO:0000259" key="1">
    <source>
        <dbReference type="Pfam" id="PF07508"/>
    </source>
</evidence>
<dbReference type="GO" id="GO:0003677">
    <property type="term" value="F:DNA binding"/>
    <property type="evidence" value="ECO:0007669"/>
    <property type="project" value="InterPro"/>
</dbReference>